<reference evidence="3 4" key="2">
    <citation type="submission" date="2025-04" db="UniProtKB">
        <authorList>
            <consortium name="RefSeq"/>
        </authorList>
    </citation>
    <scope>IDENTIFICATION</scope>
    <source>
        <tissue evidence="3 4">Leaf</tissue>
    </source>
</reference>
<dbReference type="SUPFAM" id="SSF54001">
    <property type="entry name" value="Cysteine proteinases"/>
    <property type="match status" value="1"/>
</dbReference>
<organism evidence="2 3">
    <name type="scientific">Raphanus sativus</name>
    <name type="common">Radish</name>
    <name type="synonym">Raphanus raphanistrum var. sativus</name>
    <dbReference type="NCBI Taxonomy" id="3726"/>
    <lineage>
        <taxon>Eukaryota</taxon>
        <taxon>Viridiplantae</taxon>
        <taxon>Streptophyta</taxon>
        <taxon>Embryophyta</taxon>
        <taxon>Tracheophyta</taxon>
        <taxon>Spermatophyta</taxon>
        <taxon>Magnoliopsida</taxon>
        <taxon>eudicotyledons</taxon>
        <taxon>Gunneridae</taxon>
        <taxon>Pentapetalae</taxon>
        <taxon>rosids</taxon>
        <taxon>malvids</taxon>
        <taxon>Brassicales</taxon>
        <taxon>Brassicaceae</taxon>
        <taxon>Brassiceae</taxon>
        <taxon>Raphanus</taxon>
    </lineage>
</organism>
<evidence type="ECO:0000313" key="2">
    <source>
        <dbReference type="Proteomes" id="UP000504610"/>
    </source>
</evidence>
<dbReference type="InterPro" id="IPR038765">
    <property type="entry name" value="Papain-like_cys_pep_sf"/>
</dbReference>
<reference evidence="2" key="1">
    <citation type="journal article" date="2019" name="Database">
        <title>The radish genome database (RadishGD): an integrated information resource for radish genomics.</title>
        <authorList>
            <person name="Yu H.J."/>
            <person name="Baek S."/>
            <person name="Lee Y.J."/>
            <person name="Cho A."/>
            <person name="Mun J.H."/>
        </authorList>
    </citation>
    <scope>NUCLEOTIDE SEQUENCE [LARGE SCALE GENOMIC DNA]</scope>
    <source>
        <strain evidence="2">cv. WK10039</strain>
    </source>
</reference>
<feature type="compositionally biased region" description="Polar residues" evidence="1">
    <location>
        <begin position="1"/>
        <end position="10"/>
    </location>
</feature>
<dbReference type="RefSeq" id="XP_056844864.1">
    <property type="nucleotide sequence ID" value="XM_056988884.1"/>
</dbReference>
<dbReference type="Gene3D" id="3.90.70.10">
    <property type="entry name" value="Cysteine proteinases"/>
    <property type="match status" value="1"/>
</dbReference>
<evidence type="ECO:0000256" key="1">
    <source>
        <dbReference type="SAM" id="MobiDB-lite"/>
    </source>
</evidence>
<keyword evidence="2" id="KW-1185">Reference proteome</keyword>
<dbReference type="GeneID" id="108823008"/>
<dbReference type="Proteomes" id="UP000504610">
    <property type="component" value="Chromosome 6"/>
</dbReference>
<dbReference type="KEGG" id="rsz:108823008"/>
<dbReference type="RefSeq" id="XP_018451736.1">
    <property type="nucleotide sequence ID" value="XM_018596234.2"/>
</dbReference>
<feature type="region of interest" description="Disordered" evidence="1">
    <location>
        <begin position="1"/>
        <end position="25"/>
    </location>
</feature>
<protein>
    <submittedName>
        <fullName evidence="3 4">Uncharacterized protein LOC108823008</fullName>
    </submittedName>
</protein>
<dbReference type="AlphaFoldDB" id="A0A6J0KW63"/>
<evidence type="ECO:0000313" key="4">
    <source>
        <dbReference type="RefSeq" id="XP_056844864.1"/>
    </source>
</evidence>
<accession>A0A6J0KW63</accession>
<proteinExistence type="predicted"/>
<sequence>MARRGSSQQRNDQRRLSKQRAMRMQSWRKTEPTLLCPVMKQKKSTCYAIALEFHLKLKKKMPLDQHLSIQDFINLIPKGYLNAEDGSLMVDAFHVLSIFEKNGILLEKDCQLTESLVDVVCEDKKNCLRYHAKLVKLHKLNPEGKDNVTTLEYHTFHDNLIKHLKKGVLAVGLTIYPSYSKLKNKEIYYPTKAEWNGKTESYAHVMVCTGHNYDAKKNLFYEFQESAGVKVCDRGYVKIYADLVYQFVEMVV</sequence>
<evidence type="ECO:0000313" key="3">
    <source>
        <dbReference type="RefSeq" id="XP_018451736.1"/>
    </source>
</evidence>
<dbReference type="OrthoDB" id="1106996at2759"/>
<gene>
    <name evidence="3 4" type="primary">LOC108823008</name>
</gene>
<name>A0A6J0KW63_RAPSA</name>